<evidence type="ECO:0000313" key="3">
    <source>
        <dbReference type="Proteomes" id="UP000786811"/>
    </source>
</evidence>
<dbReference type="PANTHER" id="PTHR47326:SF1">
    <property type="entry name" value="HTH PSQ-TYPE DOMAIN-CONTAINING PROTEIN"/>
    <property type="match status" value="1"/>
</dbReference>
<dbReference type="EMBL" id="CAJNRD030001124">
    <property type="protein sequence ID" value="CAG5109302.1"/>
    <property type="molecule type" value="Genomic_DNA"/>
</dbReference>
<gene>
    <name evidence="2" type="ORF">HICCMSTLAB_LOCUS13938</name>
</gene>
<dbReference type="InterPro" id="IPR036034">
    <property type="entry name" value="PDZ_sf"/>
</dbReference>
<proteinExistence type="predicted"/>
<dbReference type="OrthoDB" id="9986793at2759"/>
<comment type="caution">
    <text evidence="2">The sequence shown here is derived from an EMBL/GenBank/DDBJ whole genome shotgun (WGS) entry which is preliminary data.</text>
</comment>
<dbReference type="GO" id="GO:0003676">
    <property type="term" value="F:nucleic acid binding"/>
    <property type="evidence" value="ECO:0007669"/>
    <property type="project" value="InterPro"/>
</dbReference>
<dbReference type="Gene3D" id="2.30.42.10">
    <property type="match status" value="1"/>
</dbReference>
<dbReference type="InterPro" id="IPR032135">
    <property type="entry name" value="DUF4817"/>
</dbReference>
<dbReference type="Pfam" id="PF16087">
    <property type="entry name" value="DUF4817"/>
    <property type="match status" value="1"/>
</dbReference>
<feature type="domain" description="DUF4817" evidence="1">
    <location>
        <begin position="7"/>
        <end position="58"/>
    </location>
</feature>
<dbReference type="AlphaFoldDB" id="A0A8J2HUI8"/>
<reference evidence="2" key="1">
    <citation type="submission" date="2021-04" db="EMBL/GenBank/DDBJ databases">
        <authorList>
            <person name="Chebbi M.A.C M."/>
        </authorList>
    </citation>
    <scope>NUCLEOTIDE SEQUENCE</scope>
</reference>
<protein>
    <submittedName>
        <fullName evidence="2">Similar to Patj: Patj homolog (Drosophila melanogaster)</fullName>
    </submittedName>
</protein>
<keyword evidence="3" id="KW-1185">Reference proteome</keyword>
<evidence type="ECO:0000259" key="1">
    <source>
        <dbReference type="Pfam" id="PF16087"/>
    </source>
</evidence>
<dbReference type="InterPro" id="IPR036397">
    <property type="entry name" value="RNaseH_sf"/>
</dbReference>
<evidence type="ECO:0000313" key="2">
    <source>
        <dbReference type="EMBL" id="CAG5109302.1"/>
    </source>
</evidence>
<name>A0A8J2HUI8_COTCN</name>
<sequence>MGDYSQQEYAEMVIFYGRANCNANEAVRLYRARFPNARQPSAHVILGAIARLRETGSVLPNHRTAGAPRNVRNPQNEQRIIERAEENPGIGIRGIKLRTGLLYGTVQRTIKCEKLHAYHYTRVNALQPEDFPVRLAFCRRLLNMHDNDPEILKRILWTDECTFQRGGFWNSKNFHWYARENPHVTIERGHQRRFSMNIWMGLYMKNPCLGTLADTSQNVSFVSERLVKAKSDESLISITSSKIPHICKVKSRSLELLTGLATWNTQPQIVELIKGEKGLGFSILDYQVIQNILQLYIWRKIIVDNCARSSMSQ</sequence>
<dbReference type="Gene3D" id="3.30.420.10">
    <property type="entry name" value="Ribonuclease H-like superfamily/Ribonuclease H"/>
    <property type="match status" value="1"/>
</dbReference>
<dbReference type="PANTHER" id="PTHR47326">
    <property type="entry name" value="TRANSPOSABLE ELEMENT TC3 TRANSPOSASE-LIKE PROTEIN"/>
    <property type="match status" value="1"/>
</dbReference>
<accession>A0A8J2HUI8</accession>
<organism evidence="2 3">
    <name type="scientific">Cotesia congregata</name>
    <name type="common">Parasitoid wasp</name>
    <name type="synonym">Apanteles congregatus</name>
    <dbReference type="NCBI Taxonomy" id="51543"/>
    <lineage>
        <taxon>Eukaryota</taxon>
        <taxon>Metazoa</taxon>
        <taxon>Ecdysozoa</taxon>
        <taxon>Arthropoda</taxon>
        <taxon>Hexapoda</taxon>
        <taxon>Insecta</taxon>
        <taxon>Pterygota</taxon>
        <taxon>Neoptera</taxon>
        <taxon>Endopterygota</taxon>
        <taxon>Hymenoptera</taxon>
        <taxon>Apocrita</taxon>
        <taxon>Ichneumonoidea</taxon>
        <taxon>Braconidae</taxon>
        <taxon>Microgastrinae</taxon>
        <taxon>Cotesia</taxon>
    </lineage>
</organism>
<dbReference type="Proteomes" id="UP000786811">
    <property type="component" value="Unassembled WGS sequence"/>
</dbReference>